<evidence type="ECO:0000256" key="3">
    <source>
        <dbReference type="ARBA" id="ARBA00022525"/>
    </source>
</evidence>
<dbReference type="KEGG" id="cci:CC1G_08011"/>
<keyword evidence="4" id="KW-0479">Metal-binding</keyword>
<evidence type="ECO:0000256" key="2">
    <source>
        <dbReference type="ARBA" id="ARBA00004613"/>
    </source>
</evidence>
<dbReference type="OrthoDB" id="2019572at2759"/>
<dbReference type="InParanoid" id="A8NQ92"/>
<evidence type="ECO:0000256" key="6">
    <source>
        <dbReference type="ARBA" id="ARBA00023002"/>
    </source>
</evidence>
<keyword evidence="5 12" id="KW-0732">Signal</keyword>
<dbReference type="HOGENOM" id="CLU_030284_1_0_1"/>
<dbReference type="GO" id="GO:0005576">
    <property type="term" value="C:extracellular region"/>
    <property type="evidence" value="ECO:0007669"/>
    <property type="project" value="UniProtKB-SubCell"/>
</dbReference>
<dbReference type="eggNOG" id="ENOG502QPY1">
    <property type="taxonomic scope" value="Eukaryota"/>
</dbReference>
<keyword evidence="8" id="KW-0503">Monooxygenase</keyword>
<comment type="similarity">
    <text evidence="11">Belongs to the polysaccharide monooxygenase AA14 family.</text>
</comment>
<comment type="caution">
    <text evidence="13">The sequence shown here is derived from an EMBL/GenBank/DDBJ whole genome shotgun (WGS) entry which is preliminary data.</text>
</comment>
<dbReference type="EMBL" id="AACS02000008">
    <property type="protein sequence ID" value="EAU86287.2"/>
    <property type="molecule type" value="Genomic_DNA"/>
</dbReference>
<sequence>MTSPTRSRRNSLTLVSAVAVALCVCAVPTEAHVAAWGPGMYCRGGNVEGVDDNNSNAIVQPLYNLTKSDWWFHAVNDCDKFPPPPGEFLELPANGEVTLEIAVNRAFTSTCDNPVIGEFPHGRDEFDEISEEGCITNPNIHTKSEVEATGTALAISYATTFERVNADNLVVFSVLYHTPWRRLATYQVPNLPACPPAGCYCAWGWLPDSCGQPDMYMEPFRCKVINPPKSASVMVGRAKPPVWCEDDQKKCRMGPKQMIYWNQLDGNNVEVEGLDLDGNPKRPVYNYKMGFMNGAQTDIFL</sequence>
<evidence type="ECO:0000256" key="9">
    <source>
        <dbReference type="ARBA" id="ARBA00023157"/>
    </source>
</evidence>
<keyword evidence="7" id="KW-0186">Copper</keyword>
<organism evidence="13 14">
    <name type="scientific">Coprinopsis cinerea (strain Okayama-7 / 130 / ATCC MYA-4618 / FGSC 9003)</name>
    <name type="common">Inky cap fungus</name>
    <name type="synonym">Hormographiella aspergillata</name>
    <dbReference type="NCBI Taxonomy" id="240176"/>
    <lineage>
        <taxon>Eukaryota</taxon>
        <taxon>Fungi</taxon>
        <taxon>Dikarya</taxon>
        <taxon>Basidiomycota</taxon>
        <taxon>Agaricomycotina</taxon>
        <taxon>Agaricomycetes</taxon>
        <taxon>Agaricomycetidae</taxon>
        <taxon>Agaricales</taxon>
        <taxon>Agaricineae</taxon>
        <taxon>Psathyrellaceae</taxon>
        <taxon>Coprinopsis</taxon>
    </lineage>
</organism>
<dbReference type="Pfam" id="PF22810">
    <property type="entry name" value="LPMO_AA14"/>
    <property type="match status" value="1"/>
</dbReference>
<keyword evidence="9" id="KW-1015">Disulfide bond</keyword>
<protein>
    <submittedName>
        <fullName evidence="13">Uncharacterized protein</fullName>
    </submittedName>
</protein>
<dbReference type="GO" id="GO:0004497">
    <property type="term" value="F:monooxygenase activity"/>
    <property type="evidence" value="ECO:0007669"/>
    <property type="project" value="UniProtKB-KW"/>
</dbReference>
<accession>A8NQ92</accession>
<keyword evidence="10" id="KW-0325">Glycoprotein</keyword>
<keyword evidence="6" id="KW-0560">Oxidoreductase</keyword>
<dbReference type="OMA" id="MYMLPYK"/>
<dbReference type="VEuPathDB" id="FungiDB:CC1G_08011"/>
<evidence type="ECO:0000256" key="11">
    <source>
        <dbReference type="ARBA" id="ARBA00046340"/>
    </source>
</evidence>
<evidence type="ECO:0000256" key="1">
    <source>
        <dbReference type="ARBA" id="ARBA00001973"/>
    </source>
</evidence>
<evidence type="ECO:0000256" key="4">
    <source>
        <dbReference type="ARBA" id="ARBA00022723"/>
    </source>
</evidence>
<keyword evidence="3" id="KW-0964">Secreted</keyword>
<reference evidence="13 14" key="1">
    <citation type="journal article" date="2010" name="Proc. Natl. Acad. Sci. U.S.A.">
        <title>Insights into evolution of multicellular fungi from the assembled chromosomes of the mushroom Coprinopsis cinerea (Coprinus cinereus).</title>
        <authorList>
            <person name="Stajich J.E."/>
            <person name="Wilke S.K."/>
            <person name="Ahren D."/>
            <person name="Au C.H."/>
            <person name="Birren B.W."/>
            <person name="Borodovsky M."/>
            <person name="Burns C."/>
            <person name="Canback B."/>
            <person name="Casselton L.A."/>
            <person name="Cheng C.K."/>
            <person name="Deng J."/>
            <person name="Dietrich F.S."/>
            <person name="Fargo D.C."/>
            <person name="Farman M.L."/>
            <person name="Gathman A.C."/>
            <person name="Goldberg J."/>
            <person name="Guigo R."/>
            <person name="Hoegger P.J."/>
            <person name="Hooker J.B."/>
            <person name="Huggins A."/>
            <person name="James T.Y."/>
            <person name="Kamada T."/>
            <person name="Kilaru S."/>
            <person name="Kodira C."/>
            <person name="Kues U."/>
            <person name="Kupfer D."/>
            <person name="Kwan H.S."/>
            <person name="Lomsadze A."/>
            <person name="Li W."/>
            <person name="Lilly W.W."/>
            <person name="Ma L.J."/>
            <person name="Mackey A.J."/>
            <person name="Manning G."/>
            <person name="Martin F."/>
            <person name="Muraguchi H."/>
            <person name="Natvig D.O."/>
            <person name="Palmerini H."/>
            <person name="Ramesh M.A."/>
            <person name="Rehmeyer C.J."/>
            <person name="Roe B.A."/>
            <person name="Shenoy N."/>
            <person name="Stanke M."/>
            <person name="Ter-Hovhannisyan V."/>
            <person name="Tunlid A."/>
            <person name="Velagapudi R."/>
            <person name="Vision T.J."/>
            <person name="Zeng Q."/>
            <person name="Zolan M.E."/>
            <person name="Pukkila P.J."/>
        </authorList>
    </citation>
    <scope>NUCLEOTIDE SEQUENCE [LARGE SCALE GENOMIC DNA]</scope>
    <source>
        <strain evidence="14">Okayama-7 / 130 / ATCC MYA-4618 / FGSC 9003</strain>
    </source>
</reference>
<comment type="subcellular location">
    <subcellularLocation>
        <location evidence="2">Secreted</location>
    </subcellularLocation>
</comment>
<dbReference type="InterPro" id="IPR054497">
    <property type="entry name" value="LPMO_AA14"/>
</dbReference>
<comment type="cofactor">
    <cofactor evidence="1">
        <name>Cu(2+)</name>
        <dbReference type="ChEBI" id="CHEBI:29036"/>
    </cofactor>
</comment>
<proteinExistence type="inferred from homology"/>
<dbReference type="RefSeq" id="XP_001835502.2">
    <property type="nucleotide sequence ID" value="XM_001835450.2"/>
</dbReference>
<evidence type="ECO:0000256" key="5">
    <source>
        <dbReference type="ARBA" id="ARBA00022729"/>
    </source>
</evidence>
<evidence type="ECO:0000313" key="14">
    <source>
        <dbReference type="Proteomes" id="UP000001861"/>
    </source>
</evidence>
<dbReference type="Proteomes" id="UP000001861">
    <property type="component" value="Unassembled WGS sequence"/>
</dbReference>
<name>A8NQ92_COPC7</name>
<feature type="chain" id="PRO_5002724426" evidence="12">
    <location>
        <begin position="32"/>
        <end position="301"/>
    </location>
</feature>
<keyword evidence="14" id="KW-1185">Reference proteome</keyword>
<dbReference type="GO" id="GO:0046872">
    <property type="term" value="F:metal ion binding"/>
    <property type="evidence" value="ECO:0007669"/>
    <property type="project" value="UniProtKB-KW"/>
</dbReference>
<feature type="signal peptide" evidence="12">
    <location>
        <begin position="1"/>
        <end position="31"/>
    </location>
</feature>
<evidence type="ECO:0000256" key="7">
    <source>
        <dbReference type="ARBA" id="ARBA00023008"/>
    </source>
</evidence>
<evidence type="ECO:0000256" key="8">
    <source>
        <dbReference type="ARBA" id="ARBA00023033"/>
    </source>
</evidence>
<evidence type="ECO:0000256" key="10">
    <source>
        <dbReference type="ARBA" id="ARBA00023180"/>
    </source>
</evidence>
<dbReference type="GeneID" id="6012034"/>
<dbReference type="AlphaFoldDB" id="A8NQ92"/>
<evidence type="ECO:0000313" key="13">
    <source>
        <dbReference type="EMBL" id="EAU86287.2"/>
    </source>
</evidence>
<gene>
    <name evidence="13" type="ORF">CC1G_08011</name>
</gene>
<evidence type="ECO:0000256" key="12">
    <source>
        <dbReference type="SAM" id="SignalP"/>
    </source>
</evidence>